<evidence type="ECO:0000313" key="4">
    <source>
        <dbReference type="Proteomes" id="UP000000763"/>
    </source>
</evidence>
<dbReference type="EMBL" id="AP004794">
    <property type="protein sequence ID" value="BAD54242.1"/>
    <property type="molecule type" value="Genomic_DNA"/>
</dbReference>
<reference evidence="2" key="1">
    <citation type="submission" date="2002-02" db="EMBL/GenBank/DDBJ databases">
        <title>Oryza sativa nipponbare(GA3) genomic DNA, chromosome 6, PAC clone:P0506C10.</title>
        <authorList>
            <person name="Sasaki T."/>
            <person name="Matsumoto T."/>
            <person name="Yamamoto K."/>
        </authorList>
    </citation>
    <scope>NUCLEOTIDE SEQUENCE</scope>
</reference>
<evidence type="ECO:0000256" key="1">
    <source>
        <dbReference type="SAM" id="Phobius"/>
    </source>
</evidence>
<organism evidence="3 4">
    <name type="scientific">Oryza sativa subsp. japonica</name>
    <name type="common">Rice</name>
    <dbReference type="NCBI Taxonomy" id="39947"/>
    <lineage>
        <taxon>Eukaryota</taxon>
        <taxon>Viridiplantae</taxon>
        <taxon>Streptophyta</taxon>
        <taxon>Embryophyta</taxon>
        <taxon>Tracheophyta</taxon>
        <taxon>Spermatophyta</taxon>
        <taxon>Magnoliopsida</taxon>
        <taxon>Liliopsida</taxon>
        <taxon>Poales</taxon>
        <taxon>Poaceae</taxon>
        <taxon>BOP clade</taxon>
        <taxon>Oryzoideae</taxon>
        <taxon>Oryzeae</taxon>
        <taxon>Oryzinae</taxon>
        <taxon>Oryza</taxon>
        <taxon>Oryza sativa</taxon>
    </lineage>
</organism>
<reference evidence="4" key="4">
    <citation type="journal article" date="2008" name="Nucleic Acids Res.">
        <title>The rice annotation project database (RAP-DB): 2008 update.</title>
        <authorList>
            <consortium name="The rice annotation project (RAP)"/>
        </authorList>
    </citation>
    <scope>GENOME REANNOTATION</scope>
    <source>
        <strain evidence="4">cv. Nipponbare</strain>
    </source>
</reference>
<evidence type="ECO:0000313" key="3">
    <source>
        <dbReference type="EMBL" id="BAD54604.1"/>
    </source>
</evidence>
<dbReference type="EMBL" id="AP005723">
    <property type="protein sequence ID" value="BAD54604.1"/>
    <property type="molecule type" value="Genomic_DNA"/>
</dbReference>
<proteinExistence type="predicted"/>
<reference evidence="3" key="2">
    <citation type="submission" date="2002-09" db="EMBL/GenBank/DDBJ databases">
        <title>Oryza sativa nipponbare(GA3) genomic DNA, chromosome 6, BAC clone:OSJNBa0001B21.</title>
        <authorList>
            <person name="Sasaki T."/>
            <person name="Matsumoto T."/>
            <person name="Katayose Y."/>
        </authorList>
    </citation>
    <scope>NUCLEOTIDE SEQUENCE</scope>
</reference>
<protein>
    <submittedName>
        <fullName evidence="3">Uncharacterized protein</fullName>
    </submittedName>
</protein>
<reference evidence="4" key="3">
    <citation type="journal article" date="2005" name="Nature">
        <title>The map-based sequence of the rice genome.</title>
        <authorList>
            <consortium name="International rice genome sequencing project (IRGSP)"/>
            <person name="Matsumoto T."/>
            <person name="Wu J."/>
            <person name="Kanamori H."/>
            <person name="Katayose Y."/>
            <person name="Fujisawa M."/>
            <person name="Namiki N."/>
            <person name="Mizuno H."/>
            <person name="Yamamoto K."/>
            <person name="Antonio B.A."/>
            <person name="Baba T."/>
            <person name="Sakata K."/>
            <person name="Nagamura Y."/>
            <person name="Aoki H."/>
            <person name="Arikawa K."/>
            <person name="Arita K."/>
            <person name="Bito T."/>
            <person name="Chiden Y."/>
            <person name="Fujitsuka N."/>
            <person name="Fukunaka R."/>
            <person name="Hamada M."/>
            <person name="Harada C."/>
            <person name="Hayashi A."/>
            <person name="Hijishita S."/>
            <person name="Honda M."/>
            <person name="Hosokawa S."/>
            <person name="Ichikawa Y."/>
            <person name="Idonuma A."/>
            <person name="Iijima M."/>
            <person name="Ikeda M."/>
            <person name="Ikeno M."/>
            <person name="Ito K."/>
            <person name="Ito S."/>
            <person name="Ito T."/>
            <person name="Ito Y."/>
            <person name="Ito Y."/>
            <person name="Iwabuchi A."/>
            <person name="Kamiya K."/>
            <person name="Karasawa W."/>
            <person name="Kurita K."/>
            <person name="Katagiri S."/>
            <person name="Kikuta A."/>
            <person name="Kobayashi H."/>
            <person name="Kobayashi N."/>
            <person name="Machita K."/>
            <person name="Maehara T."/>
            <person name="Masukawa M."/>
            <person name="Mizubayashi T."/>
            <person name="Mukai Y."/>
            <person name="Nagasaki H."/>
            <person name="Nagata Y."/>
            <person name="Naito S."/>
            <person name="Nakashima M."/>
            <person name="Nakama Y."/>
            <person name="Nakamichi Y."/>
            <person name="Nakamura M."/>
            <person name="Meguro A."/>
            <person name="Negishi M."/>
            <person name="Ohta I."/>
            <person name="Ohta T."/>
            <person name="Okamoto M."/>
            <person name="Ono N."/>
            <person name="Saji S."/>
            <person name="Sakaguchi M."/>
            <person name="Sakai K."/>
            <person name="Shibata M."/>
            <person name="Shimokawa T."/>
            <person name="Song J."/>
            <person name="Takazaki Y."/>
            <person name="Terasawa K."/>
            <person name="Tsugane M."/>
            <person name="Tsuji K."/>
            <person name="Ueda S."/>
            <person name="Waki K."/>
            <person name="Yamagata H."/>
            <person name="Yamamoto M."/>
            <person name="Yamamoto S."/>
            <person name="Yamane H."/>
            <person name="Yoshiki S."/>
            <person name="Yoshihara R."/>
            <person name="Yukawa K."/>
            <person name="Zhong H."/>
            <person name="Yano M."/>
            <person name="Yuan Q."/>
            <person name="Ouyang S."/>
            <person name="Liu J."/>
            <person name="Jones K.M."/>
            <person name="Gansberger K."/>
            <person name="Moffat K."/>
            <person name="Hill J."/>
            <person name="Bera J."/>
            <person name="Fadrosh D."/>
            <person name="Jin S."/>
            <person name="Johri S."/>
            <person name="Kim M."/>
            <person name="Overton L."/>
            <person name="Reardon M."/>
            <person name="Tsitrin T."/>
            <person name="Vuong H."/>
            <person name="Weaver B."/>
            <person name="Ciecko A."/>
            <person name="Tallon L."/>
            <person name="Jackson J."/>
            <person name="Pai G."/>
            <person name="Aken S.V."/>
            <person name="Utterback T."/>
            <person name="Reidmuller S."/>
            <person name="Feldblyum T."/>
            <person name="Hsiao J."/>
            <person name="Zismann V."/>
            <person name="Iobst S."/>
            <person name="de Vazeille A.R."/>
            <person name="Buell C.R."/>
            <person name="Ying K."/>
            <person name="Li Y."/>
            <person name="Lu T."/>
            <person name="Huang Y."/>
            <person name="Zhao Q."/>
            <person name="Feng Q."/>
            <person name="Zhang L."/>
            <person name="Zhu J."/>
            <person name="Weng Q."/>
            <person name="Mu J."/>
            <person name="Lu Y."/>
            <person name="Fan D."/>
            <person name="Liu Y."/>
            <person name="Guan J."/>
            <person name="Zhang Y."/>
            <person name="Yu S."/>
            <person name="Liu X."/>
            <person name="Zhang Y."/>
            <person name="Hong G."/>
            <person name="Han B."/>
            <person name="Choisne N."/>
            <person name="Demange N."/>
            <person name="Orjeda G."/>
            <person name="Samain S."/>
            <person name="Cattolico L."/>
            <person name="Pelletier E."/>
            <person name="Couloux A."/>
            <person name="Segurens B."/>
            <person name="Wincker P."/>
            <person name="D'Hont A."/>
            <person name="Scarpelli C."/>
            <person name="Weissenbach J."/>
            <person name="Salanoubat M."/>
            <person name="Quetier F."/>
            <person name="Yu Y."/>
            <person name="Kim H.R."/>
            <person name="Rambo T."/>
            <person name="Currie J."/>
            <person name="Collura K."/>
            <person name="Luo M."/>
            <person name="Yang T."/>
            <person name="Ammiraju J.S.S."/>
            <person name="Engler F."/>
            <person name="Soderlund C."/>
            <person name="Wing R.A."/>
            <person name="Palmer L.E."/>
            <person name="de la Bastide M."/>
            <person name="Spiegel L."/>
            <person name="Nascimento L."/>
            <person name="Zutavern T."/>
            <person name="O'Shaughnessy A."/>
            <person name="Dike S."/>
            <person name="Dedhia N."/>
            <person name="Preston R."/>
            <person name="Balija V."/>
            <person name="McCombie W.R."/>
            <person name="Chow T."/>
            <person name="Chen H."/>
            <person name="Chung M."/>
            <person name="Chen C."/>
            <person name="Shaw J."/>
            <person name="Wu H."/>
            <person name="Hsiao K."/>
            <person name="Chao Y."/>
            <person name="Chu M."/>
            <person name="Cheng C."/>
            <person name="Hour A."/>
            <person name="Lee P."/>
            <person name="Lin S."/>
            <person name="Lin Y."/>
            <person name="Liou J."/>
            <person name="Liu S."/>
            <person name="Hsing Y."/>
            <person name="Raghuvanshi S."/>
            <person name="Mohanty A."/>
            <person name="Bharti A.K."/>
            <person name="Gaur A."/>
            <person name="Gupta V."/>
            <person name="Kumar D."/>
            <person name="Ravi V."/>
            <person name="Vij S."/>
            <person name="Kapur A."/>
            <person name="Khurana P."/>
            <person name="Khurana P."/>
            <person name="Khurana J.P."/>
            <person name="Tyagi A.K."/>
            <person name="Gaikwad K."/>
            <person name="Singh A."/>
            <person name="Dalal V."/>
            <person name="Srivastava S."/>
            <person name="Dixit A."/>
            <person name="Pal A.K."/>
            <person name="Ghazi I.A."/>
            <person name="Yadav M."/>
            <person name="Pandit A."/>
            <person name="Bhargava A."/>
            <person name="Sureshbabu K."/>
            <person name="Batra K."/>
            <person name="Sharma T.R."/>
            <person name="Mohapatra T."/>
            <person name="Singh N.K."/>
            <person name="Messing J."/>
            <person name="Nelson A.B."/>
            <person name="Fuks G."/>
            <person name="Kavchok S."/>
            <person name="Keizer G."/>
            <person name="Linton E."/>
            <person name="Llaca V."/>
            <person name="Song R."/>
            <person name="Tanyolac B."/>
            <person name="Young S."/>
            <person name="Ho-Il K."/>
            <person name="Hahn J.H."/>
            <person name="Sangsakoo G."/>
            <person name="Vanavichit A."/>
            <person name="de Mattos Luiz.A.T."/>
            <person name="Zimmer P.D."/>
            <person name="Malone G."/>
            <person name="Dellagostin O."/>
            <person name="de Oliveira A.C."/>
            <person name="Bevan M."/>
            <person name="Bancroft I."/>
            <person name="Minx P."/>
            <person name="Cordum H."/>
            <person name="Wilson R."/>
            <person name="Cheng Z."/>
            <person name="Jin W."/>
            <person name="Jiang J."/>
            <person name="Leong S.A."/>
            <person name="Iwama H."/>
            <person name="Gojobori T."/>
            <person name="Itoh T."/>
            <person name="Niimura Y."/>
            <person name="Fujii Y."/>
            <person name="Habara T."/>
            <person name="Sakai H."/>
            <person name="Sato Y."/>
            <person name="Wilson G."/>
            <person name="Kumar K."/>
            <person name="McCouch S."/>
            <person name="Juretic N."/>
            <person name="Hoen D."/>
            <person name="Wright S."/>
            <person name="Bruskiewich R."/>
            <person name="Bureau T."/>
            <person name="Miyao A."/>
            <person name="Hirochika H."/>
            <person name="Nishikawa T."/>
            <person name="Kadowaki K."/>
            <person name="Sugiura M."/>
            <person name="Burr B."/>
            <person name="Sasaki T."/>
        </authorList>
    </citation>
    <scope>NUCLEOTIDE SEQUENCE [LARGE SCALE GENOMIC DNA]</scope>
    <source>
        <strain evidence="4">cv. Nipponbare</strain>
    </source>
</reference>
<feature type="transmembrane region" description="Helical" evidence="1">
    <location>
        <begin position="41"/>
        <end position="61"/>
    </location>
</feature>
<dbReference type="Proteomes" id="UP000000763">
    <property type="component" value="Chromosome 6"/>
</dbReference>
<gene>
    <name evidence="3" type="ORF">OSJNBa0001B21.6</name>
    <name evidence="2" type="ORF">P0506C10.31</name>
</gene>
<sequence>MSRSRVEVEDCPSNHSGAWCRQSSRSSGGVVVTGLIVVDQLQGGGVLVVIYIALGQLCVLLSTSK</sequence>
<name>Q5Z5G5_ORYSJ</name>
<keyword evidence="1" id="KW-0472">Membrane</keyword>
<keyword evidence="1" id="KW-1133">Transmembrane helix</keyword>
<accession>Q5Z5G5</accession>
<keyword evidence="1" id="KW-0812">Transmembrane</keyword>
<evidence type="ECO:0000313" key="2">
    <source>
        <dbReference type="EMBL" id="BAD54242.1"/>
    </source>
</evidence>
<dbReference type="AlphaFoldDB" id="Q5Z5G5"/>